<dbReference type="Proteomes" id="UP000824225">
    <property type="component" value="Unassembled WGS sequence"/>
</dbReference>
<dbReference type="GO" id="GO:0015095">
    <property type="term" value="F:magnesium ion transmembrane transporter activity"/>
    <property type="evidence" value="ECO:0007669"/>
    <property type="project" value="TreeGrafter"/>
</dbReference>
<dbReference type="InterPro" id="IPR002523">
    <property type="entry name" value="MgTranspt_CorA/ZnTranspt_ZntB"/>
</dbReference>
<evidence type="ECO:0000256" key="6">
    <source>
        <dbReference type="ARBA" id="ARBA00022692"/>
    </source>
</evidence>
<dbReference type="InterPro" id="IPR045861">
    <property type="entry name" value="CorA_cytoplasmic_dom"/>
</dbReference>
<dbReference type="GO" id="GO:0015087">
    <property type="term" value="F:cobalt ion transmembrane transporter activity"/>
    <property type="evidence" value="ECO:0007669"/>
    <property type="project" value="TreeGrafter"/>
</dbReference>
<keyword evidence="11 15" id="KW-0472">Membrane</keyword>
<dbReference type="SUPFAM" id="SSF143865">
    <property type="entry name" value="CorA soluble domain-like"/>
    <property type="match status" value="1"/>
</dbReference>
<dbReference type="PANTHER" id="PTHR46494:SF3">
    <property type="entry name" value="ZINC TRANSPORT PROTEIN ZNTB"/>
    <property type="match status" value="1"/>
</dbReference>
<evidence type="ECO:0000313" key="16">
    <source>
        <dbReference type="EMBL" id="HJA09284.1"/>
    </source>
</evidence>
<comment type="similarity">
    <text evidence="2">Belongs to the CorA metal ion transporter (MIT) (TC 1.A.35) family.</text>
</comment>
<keyword evidence="3" id="KW-0813">Transport</keyword>
<dbReference type="FunFam" id="1.20.58.340:FF:000004">
    <property type="entry name" value="Magnesium transport protein CorA"/>
    <property type="match status" value="1"/>
</dbReference>
<keyword evidence="5" id="KW-0997">Cell inner membrane</keyword>
<keyword evidence="7" id="KW-0862">Zinc</keyword>
<keyword evidence="6 15" id="KW-0812">Transmembrane</keyword>
<dbReference type="Gene3D" id="1.20.58.340">
    <property type="entry name" value="Magnesium transport protein CorA, transmembrane region"/>
    <property type="match status" value="1"/>
</dbReference>
<reference evidence="16" key="2">
    <citation type="submission" date="2021-04" db="EMBL/GenBank/DDBJ databases">
        <authorList>
            <person name="Gilroy R."/>
        </authorList>
    </citation>
    <scope>NUCLEOTIDE SEQUENCE</scope>
    <source>
        <strain evidence="16">CHK186-16707</strain>
    </source>
</reference>
<evidence type="ECO:0000256" key="4">
    <source>
        <dbReference type="ARBA" id="ARBA00022475"/>
    </source>
</evidence>
<dbReference type="GO" id="GO:0005886">
    <property type="term" value="C:plasma membrane"/>
    <property type="evidence" value="ECO:0007669"/>
    <property type="project" value="UniProtKB-SubCell"/>
</dbReference>
<comment type="catalytic activity">
    <reaction evidence="12">
        <text>Mg(2+)(in) = Mg(2+)(out)</text>
        <dbReference type="Rhea" id="RHEA:29827"/>
        <dbReference type="ChEBI" id="CHEBI:18420"/>
    </reaction>
</comment>
<evidence type="ECO:0000256" key="14">
    <source>
        <dbReference type="SAM" id="Coils"/>
    </source>
</evidence>
<dbReference type="Pfam" id="PF01544">
    <property type="entry name" value="CorA"/>
    <property type="match status" value="1"/>
</dbReference>
<evidence type="ECO:0000256" key="7">
    <source>
        <dbReference type="ARBA" id="ARBA00022833"/>
    </source>
</evidence>
<reference evidence="16" key="1">
    <citation type="journal article" date="2021" name="PeerJ">
        <title>Extensive microbial diversity within the chicken gut microbiome revealed by metagenomics and culture.</title>
        <authorList>
            <person name="Gilroy R."/>
            <person name="Ravi A."/>
            <person name="Getino M."/>
            <person name="Pursley I."/>
            <person name="Horton D.L."/>
            <person name="Alikhan N.F."/>
            <person name="Baker D."/>
            <person name="Gharbi K."/>
            <person name="Hall N."/>
            <person name="Watson M."/>
            <person name="Adriaenssens E.M."/>
            <person name="Foster-Nyarko E."/>
            <person name="Jarju S."/>
            <person name="Secka A."/>
            <person name="Antonio M."/>
            <person name="Oren A."/>
            <person name="Chaudhuri R.R."/>
            <person name="La Ragione R."/>
            <person name="Hildebrand F."/>
            <person name="Pallen M.J."/>
        </authorList>
    </citation>
    <scope>NUCLEOTIDE SEQUENCE</scope>
    <source>
        <strain evidence="16">CHK186-16707</strain>
    </source>
</reference>
<organism evidence="16 17">
    <name type="scientific">Candidatus Mailhella merdigallinarum</name>
    <dbReference type="NCBI Taxonomy" id="2838658"/>
    <lineage>
        <taxon>Bacteria</taxon>
        <taxon>Pseudomonadati</taxon>
        <taxon>Thermodesulfobacteriota</taxon>
        <taxon>Desulfovibrionia</taxon>
        <taxon>Desulfovibrionales</taxon>
        <taxon>Desulfovibrionaceae</taxon>
        <taxon>Mailhella</taxon>
    </lineage>
</organism>
<keyword evidence="4" id="KW-1003">Cell membrane</keyword>
<comment type="function">
    <text evidence="13">Mediates influx of magnesium ions. Alternates between open and closed states. Activated by low cytoplasmic Mg(2+) levels. Inactive when cytoplasmic Mg(2+) levels are high.</text>
</comment>
<accession>A0A9D2KKV8</accession>
<feature type="transmembrane region" description="Helical" evidence="15">
    <location>
        <begin position="266"/>
        <end position="288"/>
    </location>
</feature>
<evidence type="ECO:0000256" key="9">
    <source>
        <dbReference type="ARBA" id="ARBA00022989"/>
    </source>
</evidence>
<evidence type="ECO:0000256" key="12">
    <source>
        <dbReference type="ARBA" id="ARBA00034269"/>
    </source>
</evidence>
<keyword evidence="14" id="KW-0175">Coiled coil</keyword>
<dbReference type="InterPro" id="IPR045863">
    <property type="entry name" value="CorA_TM1_TM2"/>
</dbReference>
<feature type="transmembrane region" description="Helical" evidence="15">
    <location>
        <begin position="300"/>
        <end position="320"/>
    </location>
</feature>
<dbReference type="AlphaFoldDB" id="A0A9D2KKV8"/>
<evidence type="ECO:0008006" key="18">
    <source>
        <dbReference type="Google" id="ProtNLM"/>
    </source>
</evidence>
<dbReference type="GO" id="GO:0050897">
    <property type="term" value="F:cobalt ion binding"/>
    <property type="evidence" value="ECO:0007669"/>
    <property type="project" value="TreeGrafter"/>
</dbReference>
<keyword evidence="9 15" id="KW-1133">Transmembrane helix</keyword>
<evidence type="ECO:0000256" key="2">
    <source>
        <dbReference type="ARBA" id="ARBA00009765"/>
    </source>
</evidence>
<evidence type="ECO:0000256" key="15">
    <source>
        <dbReference type="SAM" id="Phobius"/>
    </source>
</evidence>
<evidence type="ECO:0000256" key="3">
    <source>
        <dbReference type="ARBA" id="ARBA00022448"/>
    </source>
</evidence>
<evidence type="ECO:0000313" key="17">
    <source>
        <dbReference type="Proteomes" id="UP000824225"/>
    </source>
</evidence>
<feature type="coiled-coil region" evidence="14">
    <location>
        <begin position="233"/>
        <end position="260"/>
    </location>
</feature>
<sequence length="327" mass="37671">MHITTLRLTRREAQLVPEQNVFHTLHSPHVHPGDDAQWAEHWLDVTDCPPEDWERLLETLGMSEGDREVGMETRRFPQAEILTGGVALRLPVRDRWLDDRATYINVILLNNMLFTQHDGELAPLDKTRRRLLEGDRPDIDTMPGLMLYVLEGIMEAGVNDFILARGQVEEQEDHVEADDADDEVIRRLKHSVEHLTSQSEEQLFCLTLLRGLLAHDSALTGIHDATGELMDALGHLQRSLQRLESRLNDQLQQLDSRMRDRTEQRLRVLTVISSVFMPLTFITGFYGMNFENMPALREPWGYSLVVGLMLAVGIGMALFFRWRGWFR</sequence>
<comment type="subcellular location">
    <subcellularLocation>
        <location evidence="1">Cell membrane</location>
        <topology evidence="1">Multi-pass membrane protein</topology>
    </subcellularLocation>
</comment>
<proteinExistence type="inferred from homology"/>
<evidence type="ECO:0000256" key="13">
    <source>
        <dbReference type="ARBA" id="ARBA00045497"/>
    </source>
</evidence>
<comment type="caution">
    <text evidence="16">The sequence shown here is derived from an EMBL/GenBank/DDBJ whole genome shotgun (WGS) entry which is preliminary data.</text>
</comment>
<evidence type="ECO:0000256" key="8">
    <source>
        <dbReference type="ARBA" id="ARBA00022842"/>
    </source>
</evidence>
<dbReference type="PANTHER" id="PTHR46494">
    <property type="entry name" value="CORA FAMILY METAL ION TRANSPORTER (EUROFUNG)"/>
    <property type="match status" value="1"/>
</dbReference>
<gene>
    <name evidence="16" type="ORF">H9962_08875</name>
</gene>
<evidence type="ECO:0000256" key="11">
    <source>
        <dbReference type="ARBA" id="ARBA00023136"/>
    </source>
</evidence>
<evidence type="ECO:0000256" key="5">
    <source>
        <dbReference type="ARBA" id="ARBA00022519"/>
    </source>
</evidence>
<protein>
    <recommendedName>
        <fullName evidence="18">Magnesium transporter CorA</fullName>
    </recommendedName>
</protein>
<keyword evidence="10" id="KW-0406">Ion transport</keyword>
<dbReference type="SUPFAM" id="SSF144083">
    <property type="entry name" value="Magnesium transport protein CorA, transmembrane region"/>
    <property type="match status" value="1"/>
</dbReference>
<evidence type="ECO:0000256" key="10">
    <source>
        <dbReference type="ARBA" id="ARBA00023065"/>
    </source>
</evidence>
<dbReference type="EMBL" id="DXAN01000028">
    <property type="protein sequence ID" value="HJA09284.1"/>
    <property type="molecule type" value="Genomic_DNA"/>
</dbReference>
<keyword evidence="8" id="KW-0460">Magnesium</keyword>
<dbReference type="GO" id="GO:0000287">
    <property type="term" value="F:magnesium ion binding"/>
    <property type="evidence" value="ECO:0007669"/>
    <property type="project" value="TreeGrafter"/>
</dbReference>
<evidence type="ECO:0000256" key="1">
    <source>
        <dbReference type="ARBA" id="ARBA00004651"/>
    </source>
</evidence>
<name>A0A9D2KKV8_9BACT</name>